<dbReference type="InterPro" id="IPR000917">
    <property type="entry name" value="Sulfatase_N"/>
</dbReference>
<dbReference type="RefSeq" id="WP_145204333.1">
    <property type="nucleotide sequence ID" value="NZ_CP036434.1"/>
</dbReference>
<dbReference type="SUPFAM" id="SSF53649">
    <property type="entry name" value="Alkaline phosphatase-like"/>
    <property type="match status" value="1"/>
</dbReference>
<accession>A0A518EZY2</accession>
<feature type="transmembrane region" description="Helical" evidence="1">
    <location>
        <begin position="448"/>
        <end position="466"/>
    </location>
</feature>
<sequence length="1227" mass="132888">MTSDEKTEGMGGPGWSGALAFRGLVLLLACFALYFGPRVVRGEVLLPHTGAPEAGVGADSLEGLSWWYLDVAALYVPETAVHLDPNRVGWLATWTPHNGLGRPLFHVGFGPAFLLARAVALFTSDPFVHYSWMASLSVILSGLFAYGYLMARRLHPAACLGAALALSIGPLYPTWPMIPLVQWGFAWAFGALFATEIWCQRRSYFSLVAVAFAVHGILLTGFLEHTLGLGWMVGGWVLLRVLGATESGPVSPEGSGPTDRGRLLGGIVLAAGLGVLSVLPVYIDLFVELSASTRLSATYGFDPVFEGRVWPSIFAVLAGGAPGLDAFSIGATVFSLMILGTVRGGAPGGGIGAWYWFAWVLFMAAATGHAGVHGWLRFLGLGMSGWPPVLTIFLPVTYLLALGLHDVLTRGSRKDRRRQLLIVVATLAAGVVGHLIAGPAYGLPIARAMVMAAAVPALVLCLFLLLPVQRTGVIGWLVVLALILPGGMYHAQRLVAWKDRAAVHTESELSRLLQERTRDGSRYVWVANRPLRARWMPPNVDALLKTRGLQTYDHLPSREFHALVEPFRPERERIPYVRRFTRLAQPEDLNDARLALAGLGTVLSGEPLDPSLATPVRRIGEVLVSEPVRRISPRFSVPLASCVEESEGDWRLPLESVEGSAGLLRVLGEKTDALRLAVPARPGPQLVFLSQQYHRHWRASGSLSELKTVRVNGLYQGVILPVGETEFSLEFRPWSPWIVLSQLMFLLAGLAWTLRPLVGMRALGGQVPGALLAAIFASGLMGCAPEREAPAAPHRPDVYLLMADTFRADNLGLQIRGLPLCPELDELARDSRVFRHARTPATWTLPAHASLFTGRYPREIGVTDARSRVRPELETLAEAFAAAGYRTAAVTDAGYVSSHFGMDQGFESFVTTGNMTAPDFDLTVAAVEEALERPADDRPLFLFVQSYRAHSWTVSEATRERLGAGLAFQPDEVFTSKPWRSRFLELLRVAEHGEPMVGEEFDAVVGSMVPSYRGAAADTSEGFGRVLEVLRAQPRFPEAAIVFTSDHGEAFGLHGVVSHGNGVWEEQGRIPLLISAPWIASGADDRPASLIDLPRTLASLAGIEPVSAWRGTDLLSPVGPQRPLFVFQTLPAKTCYVAMIEDGIKWIFIDQGGAPGDLAFVYDLKRDELEEENLSAQIGGGDREAEVRGALGRVMGPMPTGVPGTEAAGEMDPELDRQLRGMGYGGR</sequence>
<dbReference type="InterPro" id="IPR017850">
    <property type="entry name" value="Alkaline_phosphatase_core_sf"/>
</dbReference>
<dbReference type="OrthoDB" id="236884at2"/>
<dbReference type="AlphaFoldDB" id="A0A518EZY2"/>
<dbReference type="EMBL" id="CP036434">
    <property type="protein sequence ID" value="QDV09631.1"/>
    <property type="molecule type" value="Genomic_DNA"/>
</dbReference>
<dbReference type="InterPro" id="IPR052701">
    <property type="entry name" value="GAG_Ulvan_Degrading_Sulfatases"/>
</dbReference>
<feature type="transmembrane region" description="Helical" evidence="1">
    <location>
        <begin position="156"/>
        <end position="175"/>
    </location>
</feature>
<feature type="transmembrane region" description="Helical" evidence="1">
    <location>
        <begin position="229"/>
        <end position="251"/>
    </location>
</feature>
<keyword evidence="1" id="KW-1133">Transmembrane helix</keyword>
<keyword evidence="4" id="KW-1185">Reference proteome</keyword>
<proteinExistence type="predicted"/>
<feature type="transmembrane region" description="Helical" evidence="1">
    <location>
        <begin position="104"/>
        <end position="124"/>
    </location>
</feature>
<dbReference type="Proteomes" id="UP000320390">
    <property type="component" value="Chromosome"/>
</dbReference>
<protein>
    <submittedName>
        <fullName evidence="3">Choline-sulfatase</fullName>
        <ecNumber evidence="3">3.1.6.6</ecNumber>
    </submittedName>
</protein>
<feature type="transmembrane region" description="Helical" evidence="1">
    <location>
        <begin position="388"/>
        <end position="408"/>
    </location>
</feature>
<feature type="domain" description="Sulfatase N-terminal" evidence="2">
    <location>
        <begin position="796"/>
        <end position="1103"/>
    </location>
</feature>
<dbReference type="PANTHER" id="PTHR43751:SF3">
    <property type="entry name" value="SULFATASE N-TERMINAL DOMAIN-CONTAINING PROTEIN"/>
    <property type="match status" value="1"/>
</dbReference>
<gene>
    <name evidence="3" type="primary">betC_10</name>
    <name evidence="3" type="ORF">Poly30_51890</name>
</gene>
<reference evidence="3 4" key="1">
    <citation type="submission" date="2019-02" db="EMBL/GenBank/DDBJ databases">
        <title>Deep-cultivation of Planctomycetes and their phenomic and genomic characterization uncovers novel biology.</title>
        <authorList>
            <person name="Wiegand S."/>
            <person name="Jogler M."/>
            <person name="Boedeker C."/>
            <person name="Pinto D."/>
            <person name="Vollmers J."/>
            <person name="Rivas-Marin E."/>
            <person name="Kohn T."/>
            <person name="Peeters S.H."/>
            <person name="Heuer A."/>
            <person name="Rast P."/>
            <person name="Oberbeckmann S."/>
            <person name="Bunk B."/>
            <person name="Jeske O."/>
            <person name="Meyerdierks A."/>
            <person name="Storesund J.E."/>
            <person name="Kallscheuer N."/>
            <person name="Luecker S."/>
            <person name="Lage O.M."/>
            <person name="Pohl T."/>
            <person name="Merkel B.J."/>
            <person name="Hornburger P."/>
            <person name="Mueller R.-W."/>
            <person name="Bruemmer F."/>
            <person name="Labrenz M."/>
            <person name="Spormann A.M."/>
            <person name="Op den Camp H."/>
            <person name="Overmann J."/>
            <person name="Amann R."/>
            <person name="Jetten M.S.M."/>
            <person name="Mascher T."/>
            <person name="Medema M.H."/>
            <person name="Devos D.P."/>
            <person name="Kaster A.-K."/>
            <person name="Ovreas L."/>
            <person name="Rohde M."/>
            <person name="Galperin M.Y."/>
            <person name="Jogler C."/>
        </authorList>
    </citation>
    <scope>NUCLEOTIDE SEQUENCE [LARGE SCALE GENOMIC DNA]</scope>
    <source>
        <strain evidence="3 4">Poly30</strain>
    </source>
</reference>
<organism evidence="3 4">
    <name type="scientific">Saltatorellus ferox</name>
    <dbReference type="NCBI Taxonomy" id="2528018"/>
    <lineage>
        <taxon>Bacteria</taxon>
        <taxon>Pseudomonadati</taxon>
        <taxon>Planctomycetota</taxon>
        <taxon>Planctomycetia</taxon>
        <taxon>Planctomycetia incertae sedis</taxon>
        <taxon>Saltatorellus</taxon>
    </lineage>
</organism>
<dbReference type="GO" id="GO:0047753">
    <property type="term" value="F:choline-sulfatase activity"/>
    <property type="evidence" value="ECO:0007669"/>
    <property type="project" value="UniProtKB-EC"/>
</dbReference>
<keyword evidence="3" id="KW-0378">Hydrolase</keyword>
<keyword evidence="1" id="KW-0812">Transmembrane</keyword>
<dbReference type="EC" id="3.1.6.6" evidence="3"/>
<feature type="transmembrane region" description="Helical" evidence="1">
    <location>
        <begin position="130"/>
        <end position="149"/>
    </location>
</feature>
<feature type="transmembrane region" description="Helical" evidence="1">
    <location>
        <begin position="204"/>
        <end position="223"/>
    </location>
</feature>
<dbReference type="Pfam" id="PF00884">
    <property type="entry name" value="Sulfatase"/>
    <property type="match status" value="1"/>
</dbReference>
<dbReference type="Gene3D" id="3.40.720.10">
    <property type="entry name" value="Alkaline Phosphatase, subunit A"/>
    <property type="match status" value="1"/>
</dbReference>
<feature type="transmembrane region" description="Helical" evidence="1">
    <location>
        <begin position="15"/>
        <end position="35"/>
    </location>
</feature>
<evidence type="ECO:0000313" key="3">
    <source>
        <dbReference type="EMBL" id="QDV09631.1"/>
    </source>
</evidence>
<keyword evidence="1" id="KW-0472">Membrane</keyword>
<feature type="transmembrane region" description="Helical" evidence="1">
    <location>
        <begin position="473"/>
        <end position="491"/>
    </location>
</feature>
<feature type="transmembrane region" description="Helical" evidence="1">
    <location>
        <begin position="263"/>
        <end position="283"/>
    </location>
</feature>
<name>A0A518EZY2_9BACT</name>
<feature type="transmembrane region" description="Helical" evidence="1">
    <location>
        <begin position="181"/>
        <end position="199"/>
    </location>
</feature>
<dbReference type="PANTHER" id="PTHR43751">
    <property type="entry name" value="SULFATASE"/>
    <property type="match status" value="1"/>
</dbReference>
<evidence type="ECO:0000259" key="2">
    <source>
        <dbReference type="Pfam" id="PF00884"/>
    </source>
</evidence>
<evidence type="ECO:0000256" key="1">
    <source>
        <dbReference type="SAM" id="Phobius"/>
    </source>
</evidence>
<feature type="transmembrane region" description="Helical" evidence="1">
    <location>
        <begin position="313"/>
        <end position="342"/>
    </location>
</feature>
<feature type="transmembrane region" description="Helical" evidence="1">
    <location>
        <begin position="354"/>
        <end position="376"/>
    </location>
</feature>
<feature type="transmembrane region" description="Helical" evidence="1">
    <location>
        <begin position="420"/>
        <end position="442"/>
    </location>
</feature>
<dbReference type="CDD" id="cd16148">
    <property type="entry name" value="sulfatase_like"/>
    <property type="match status" value="1"/>
</dbReference>
<evidence type="ECO:0000313" key="4">
    <source>
        <dbReference type="Proteomes" id="UP000320390"/>
    </source>
</evidence>